<sequence length="171" mass="19648">MASSYMWSDGTGEHTERLTASDEVWETYLEAHPKAKEFQSKPLPFYEQLHEIFSGQRAARTSTRDPRDLRSFSWFKRRRSTSDDERVADALKKLADDYAKRVKLRAKQEKRTPMQEAIVGCIERFGGGLNGEEKLKFAVYFMRNLRTAEAYNVLDAPTKSAFVANLPTTLS</sequence>
<dbReference type="PANTHER" id="PTHR47584:SF14">
    <property type="entry name" value="L10-INTERACTING MYB DOMAIN-CONTAINING PROTEIN-LIKE"/>
    <property type="match status" value="1"/>
</dbReference>
<evidence type="ECO:0000313" key="2">
    <source>
        <dbReference type="Proteomes" id="UP000019132"/>
    </source>
</evidence>
<reference evidence="2" key="2">
    <citation type="submission" date="2010-04" db="EMBL/GenBank/DDBJ databases">
        <authorList>
            <person name="Buell R."/>
            <person name="Hamilton J."/>
            <person name="Hostetler J."/>
        </authorList>
    </citation>
    <scope>NUCLEOTIDE SEQUENCE [LARGE SCALE GENOMIC DNA]</scope>
    <source>
        <strain evidence="2">DAOM:BR144</strain>
    </source>
</reference>
<dbReference type="HOGENOM" id="CLU_1566011_0_0_1"/>
<reference evidence="2" key="1">
    <citation type="journal article" date="2010" name="Genome Biol.">
        <title>Genome sequence of the necrotrophic plant pathogen Pythium ultimum reveals original pathogenicity mechanisms and effector repertoire.</title>
        <authorList>
            <person name="Levesque C.A."/>
            <person name="Brouwer H."/>
            <person name="Cano L."/>
            <person name="Hamilton J.P."/>
            <person name="Holt C."/>
            <person name="Huitema E."/>
            <person name="Raffaele S."/>
            <person name="Robideau G.P."/>
            <person name="Thines M."/>
            <person name="Win J."/>
            <person name="Zerillo M.M."/>
            <person name="Beakes G.W."/>
            <person name="Boore J.L."/>
            <person name="Busam D."/>
            <person name="Dumas B."/>
            <person name="Ferriera S."/>
            <person name="Fuerstenberg S.I."/>
            <person name="Gachon C.M."/>
            <person name="Gaulin E."/>
            <person name="Govers F."/>
            <person name="Grenville-Briggs L."/>
            <person name="Horner N."/>
            <person name="Hostetler J."/>
            <person name="Jiang R.H."/>
            <person name="Johnson J."/>
            <person name="Krajaejun T."/>
            <person name="Lin H."/>
            <person name="Meijer H.J."/>
            <person name="Moore B."/>
            <person name="Morris P."/>
            <person name="Phuntmart V."/>
            <person name="Puiu D."/>
            <person name="Shetty J."/>
            <person name="Stajich J.E."/>
            <person name="Tripathy S."/>
            <person name="Wawra S."/>
            <person name="van West P."/>
            <person name="Whitty B.R."/>
            <person name="Coutinho P.M."/>
            <person name="Henrissat B."/>
            <person name="Martin F."/>
            <person name="Thomas P.D."/>
            <person name="Tyler B.M."/>
            <person name="De Vries R.P."/>
            <person name="Kamoun S."/>
            <person name="Yandell M."/>
            <person name="Tisserat N."/>
            <person name="Buell C.R."/>
        </authorList>
    </citation>
    <scope>NUCLEOTIDE SEQUENCE</scope>
    <source>
        <strain evidence="2">DAOM:BR144</strain>
    </source>
</reference>
<keyword evidence="2" id="KW-1185">Reference proteome</keyword>
<name>K3X271_GLOUD</name>
<dbReference type="EMBL" id="GL376562">
    <property type="status" value="NOT_ANNOTATED_CDS"/>
    <property type="molecule type" value="Genomic_DNA"/>
</dbReference>
<dbReference type="VEuPathDB" id="FungiDB:PYU1_G011295"/>
<organism evidence="1 2">
    <name type="scientific">Globisporangium ultimum (strain ATCC 200006 / CBS 805.95 / DAOM BR144)</name>
    <name type="common">Pythium ultimum</name>
    <dbReference type="NCBI Taxonomy" id="431595"/>
    <lineage>
        <taxon>Eukaryota</taxon>
        <taxon>Sar</taxon>
        <taxon>Stramenopiles</taxon>
        <taxon>Oomycota</taxon>
        <taxon>Peronosporomycetes</taxon>
        <taxon>Pythiales</taxon>
        <taxon>Pythiaceae</taxon>
        <taxon>Globisporangium</taxon>
    </lineage>
</organism>
<protein>
    <submittedName>
        <fullName evidence="1">Uncharacterized protein</fullName>
    </submittedName>
</protein>
<dbReference type="AlphaFoldDB" id="K3X271"/>
<proteinExistence type="predicted"/>
<evidence type="ECO:0000313" key="1">
    <source>
        <dbReference type="EnsemblProtists" id="PYU1_T011320"/>
    </source>
</evidence>
<dbReference type="InterPro" id="IPR045026">
    <property type="entry name" value="LIMYB"/>
</dbReference>
<reference evidence="1" key="3">
    <citation type="submission" date="2015-02" db="UniProtKB">
        <authorList>
            <consortium name="EnsemblProtists"/>
        </authorList>
    </citation>
    <scope>IDENTIFICATION</scope>
    <source>
        <strain evidence="1">DAOM BR144</strain>
    </source>
</reference>
<dbReference type="Proteomes" id="UP000019132">
    <property type="component" value="Unassembled WGS sequence"/>
</dbReference>
<accession>K3X271</accession>
<dbReference type="PANTHER" id="PTHR47584">
    <property type="match status" value="1"/>
</dbReference>
<dbReference type="InParanoid" id="K3X271"/>
<dbReference type="EnsemblProtists" id="PYU1_T011320">
    <property type="protein sequence ID" value="PYU1_T011320"/>
    <property type="gene ID" value="PYU1_G011295"/>
</dbReference>